<name>A0A0D2LH14_9CHLO</name>
<keyword evidence="2" id="KW-1185">Reference proteome</keyword>
<dbReference type="EMBL" id="KK100456">
    <property type="protein sequence ID" value="KIZ05784.1"/>
    <property type="molecule type" value="Genomic_DNA"/>
</dbReference>
<gene>
    <name evidence="1" type="ORF">MNEG_2168</name>
</gene>
<evidence type="ECO:0008006" key="3">
    <source>
        <dbReference type="Google" id="ProtNLM"/>
    </source>
</evidence>
<accession>A0A0D2LH14</accession>
<evidence type="ECO:0000313" key="1">
    <source>
        <dbReference type="EMBL" id="KIZ05784.1"/>
    </source>
</evidence>
<organism evidence="1 2">
    <name type="scientific">Monoraphidium neglectum</name>
    <dbReference type="NCBI Taxonomy" id="145388"/>
    <lineage>
        <taxon>Eukaryota</taxon>
        <taxon>Viridiplantae</taxon>
        <taxon>Chlorophyta</taxon>
        <taxon>core chlorophytes</taxon>
        <taxon>Chlorophyceae</taxon>
        <taxon>CS clade</taxon>
        <taxon>Sphaeropleales</taxon>
        <taxon>Selenastraceae</taxon>
        <taxon>Monoraphidium</taxon>
    </lineage>
</organism>
<sequence length="154" mass="17830">MGRFRPTLVQRMLRFVDHDAFQQPKAWSTLAQYRTAELMVQHPRPPAMEFTHNTFYTELFRRYPEVRMAPHALNLPHPSLARRFVSRQLKLMRGGMDRGAAFKAVEGEMRSELAALTHESKAGGFVGYIQAQEETTLQQAVRALVKRQRMMGQK</sequence>
<dbReference type="RefSeq" id="XP_013904803.1">
    <property type="nucleotide sequence ID" value="XM_014049349.1"/>
</dbReference>
<proteinExistence type="predicted"/>
<dbReference type="STRING" id="145388.A0A0D2LH14"/>
<dbReference type="AlphaFoldDB" id="A0A0D2LH14"/>
<dbReference type="GeneID" id="25735046"/>
<dbReference type="KEGG" id="mng:MNEG_2168"/>
<reference evidence="1 2" key="1">
    <citation type="journal article" date="2013" name="BMC Genomics">
        <title>Reconstruction of the lipid metabolism for the microalga Monoraphidium neglectum from its genome sequence reveals characteristics suitable for biofuel production.</title>
        <authorList>
            <person name="Bogen C."/>
            <person name="Al-Dilaimi A."/>
            <person name="Albersmeier A."/>
            <person name="Wichmann J."/>
            <person name="Grundmann M."/>
            <person name="Rupp O."/>
            <person name="Lauersen K.J."/>
            <person name="Blifernez-Klassen O."/>
            <person name="Kalinowski J."/>
            <person name="Goesmann A."/>
            <person name="Mussgnug J.H."/>
            <person name="Kruse O."/>
        </authorList>
    </citation>
    <scope>NUCLEOTIDE SEQUENCE [LARGE SCALE GENOMIC DNA]</scope>
    <source>
        <strain evidence="1 2">SAG 48.87</strain>
    </source>
</reference>
<dbReference type="Proteomes" id="UP000054498">
    <property type="component" value="Unassembled WGS sequence"/>
</dbReference>
<evidence type="ECO:0000313" key="2">
    <source>
        <dbReference type="Proteomes" id="UP000054498"/>
    </source>
</evidence>
<protein>
    <recommendedName>
        <fullName evidence="3">Ribosomal protein S23 mitochondrial conserved domain-containing protein</fullName>
    </recommendedName>
</protein>
<dbReference type="OrthoDB" id="543108at2759"/>